<evidence type="ECO:0000313" key="2">
    <source>
        <dbReference type="Proteomes" id="UP001234989"/>
    </source>
</evidence>
<reference evidence="1" key="1">
    <citation type="submission" date="2023-08" db="EMBL/GenBank/DDBJ databases">
        <title>A de novo genome assembly of Solanum verrucosum Schlechtendal, a Mexican diploid species geographically isolated from the other diploid A-genome species in potato relatives.</title>
        <authorList>
            <person name="Hosaka K."/>
        </authorList>
    </citation>
    <scope>NUCLEOTIDE SEQUENCE</scope>
    <source>
        <tissue evidence="1">Young leaves</tissue>
    </source>
</reference>
<protein>
    <submittedName>
        <fullName evidence="1">Uncharacterized protein</fullName>
    </submittedName>
</protein>
<name>A0AAF0QLL2_SOLVR</name>
<evidence type="ECO:0000313" key="1">
    <source>
        <dbReference type="EMBL" id="WMV26097.1"/>
    </source>
</evidence>
<proteinExistence type="predicted"/>
<keyword evidence="2" id="KW-1185">Reference proteome</keyword>
<dbReference type="Proteomes" id="UP001234989">
    <property type="component" value="Chromosome 4"/>
</dbReference>
<dbReference type="AlphaFoldDB" id="A0AAF0QLL2"/>
<sequence length="79" mass="8448">MQKRKVSLFDVVDDSSALAKKANGSLNGGNSMTPSIDKSVKSLINLPCFMPHVAILVAVHEATKDVRQIPVGIEDVSDL</sequence>
<dbReference type="EMBL" id="CP133615">
    <property type="protein sequence ID" value="WMV26097.1"/>
    <property type="molecule type" value="Genomic_DNA"/>
</dbReference>
<gene>
    <name evidence="1" type="ORF">MTR67_019482</name>
</gene>
<accession>A0AAF0QLL2</accession>
<organism evidence="1 2">
    <name type="scientific">Solanum verrucosum</name>
    <dbReference type="NCBI Taxonomy" id="315347"/>
    <lineage>
        <taxon>Eukaryota</taxon>
        <taxon>Viridiplantae</taxon>
        <taxon>Streptophyta</taxon>
        <taxon>Embryophyta</taxon>
        <taxon>Tracheophyta</taxon>
        <taxon>Spermatophyta</taxon>
        <taxon>Magnoliopsida</taxon>
        <taxon>eudicotyledons</taxon>
        <taxon>Gunneridae</taxon>
        <taxon>Pentapetalae</taxon>
        <taxon>asterids</taxon>
        <taxon>lamiids</taxon>
        <taxon>Solanales</taxon>
        <taxon>Solanaceae</taxon>
        <taxon>Solanoideae</taxon>
        <taxon>Solaneae</taxon>
        <taxon>Solanum</taxon>
    </lineage>
</organism>